<dbReference type="InterPro" id="IPR029063">
    <property type="entry name" value="SAM-dependent_MTases_sf"/>
</dbReference>
<accession>A0A841BX34</accession>
<gene>
    <name evidence="2" type="ORF">F4553_005510</name>
</gene>
<dbReference type="EMBL" id="JACHMN010000003">
    <property type="protein sequence ID" value="MBB5872076.1"/>
    <property type="molecule type" value="Genomic_DNA"/>
</dbReference>
<name>A0A841BX34_9ACTN</name>
<feature type="domain" description="C-methyltransferase" evidence="1">
    <location>
        <begin position="289"/>
        <end position="397"/>
    </location>
</feature>
<sequence length="406" mass="44022">MTERGEGASQGTPETQHICDACGAGPLTVFADLGDFPVRCGAHWADPAEAAESGSGSVVLAYCDQCGFVRNVAFEWDKVIYDTTVDTNLHHSPAFQAFSEAFIAKFAERHDLAGKHIVELACMQGDFLRSLCKATGATGDGYDAMYAGVEGPDGSGASFHQTLPPGGADLPVYDFVVSRHWLEHVVDPLGFLVDLRENAGGREVHGFIEIPDAAYDMSTAGWEIIYPHVSYFDGYSMLRLIERAGWRVEETETIFHGVLRYAEISINRPEEAPRLGTAPLPGLADRDRQLAAIAGFAQRHHAERELWAGRLAEWADAGRKPVLWGAGSRGVQFLTLADAEHRLAGVVDVSPRKWGRYLPVTAHRVDAPESLAALKPEVVIITNPAYRTEIAGQLAALGVEAEMVVA</sequence>
<evidence type="ECO:0000313" key="3">
    <source>
        <dbReference type="Proteomes" id="UP000587527"/>
    </source>
</evidence>
<dbReference type="Gene3D" id="3.40.50.150">
    <property type="entry name" value="Vaccinia Virus protein VP39"/>
    <property type="match status" value="1"/>
</dbReference>
<keyword evidence="3" id="KW-1185">Reference proteome</keyword>
<dbReference type="Pfam" id="PF13489">
    <property type="entry name" value="Methyltransf_23"/>
    <property type="match status" value="1"/>
</dbReference>
<dbReference type="SUPFAM" id="SSF53335">
    <property type="entry name" value="S-adenosyl-L-methionine-dependent methyltransferases"/>
    <property type="match status" value="1"/>
</dbReference>
<comment type="caution">
    <text evidence="2">The sequence shown here is derived from an EMBL/GenBank/DDBJ whole genome shotgun (WGS) entry which is preliminary data.</text>
</comment>
<evidence type="ECO:0000313" key="2">
    <source>
        <dbReference type="EMBL" id="MBB5872076.1"/>
    </source>
</evidence>
<dbReference type="Pfam" id="PF08484">
    <property type="entry name" value="Methyltransf_14"/>
    <property type="match status" value="1"/>
</dbReference>
<protein>
    <recommendedName>
        <fullName evidence="1">C-methyltransferase domain-containing protein</fullName>
    </recommendedName>
</protein>
<proteinExistence type="predicted"/>
<organism evidence="2 3">
    <name type="scientific">Allocatelliglobosispora scoriae</name>
    <dbReference type="NCBI Taxonomy" id="643052"/>
    <lineage>
        <taxon>Bacteria</taxon>
        <taxon>Bacillati</taxon>
        <taxon>Actinomycetota</taxon>
        <taxon>Actinomycetes</taxon>
        <taxon>Micromonosporales</taxon>
        <taxon>Micromonosporaceae</taxon>
        <taxon>Allocatelliglobosispora</taxon>
    </lineage>
</organism>
<evidence type="ECO:0000259" key="1">
    <source>
        <dbReference type="Pfam" id="PF08484"/>
    </source>
</evidence>
<dbReference type="AlphaFoldDB" id="A0A841BX34"/>
<dbReference type="RefSeq" id="WP_184841415.1">
    <property type="nucleotide sequence ID" value="NZ_JACHMN010000003.1"/>
</dbReference>
<reference evidence="2 3" key="1">
    <citation type="submission" date="2020-08" db="EMBL/GenBank/DDBJ databases">
        <title>Sequencing the genomes of 1000 actinobacteria strains.</title>
        <authorList>
            <person name="Klenk H.-P."/>
        </authorList>
    </citation>
    <scope>NUCLEOTIDE SEQUENCE [LARGE SCALE GENOMIC DNA]</scope>
    <source>
        <strain evidence="2 3">DSM 45362</strain>
    </source>
</reference>
<dbReference type="Gene3D" id="3.40.50.720">
    <property type="entry name" value="NAD(P)-binding Rossmann-like Domain"/>
    <property type="match status" value="1"/>
</dbReference>
<dbReference type="InterPro" id="IPR013691">
    <property type="entry name" value="MeTrfase_14"/>
</dbReference>
<dbReference type="Proteomes" id="UP000587527">
    <property type="component" value="Unassembled WGS sequence"/>
</dbReference>